<dbReference type="SUPFAM" id="SSF51695">
    <property type="entry name" value="PLC-like phosphodiesterases"/>
    <property type="match status" value="1"/>
</dbReference>
<proteinExistence type="predicted"/>
<accession>A0ABW0TSM8</accession>
<sequence length="236" mass="26790">MITCIAHRGWSGKAPENTMAAFELALNEPKIYSIELDIHLAKDNVPVVIHDYTIDRTTDGKGFVSDYTAEELAAFDAGQWFSPEFKGQNIPTLEEVIELVKGKKKLLIELKQMGARYPKMEEKVVELIQKHELHDEVVIMSFDHESAKKVKELDGNIEIGITFIGRPTMLEEQLAYTGATHLSLHHGYMTEEFMEQLRQLNVEVGVWTVDDAESIDRIQNIDPTIFITTNHPVLLV</sequence>
<name>A0ABW0TSM8_9BACL</name>
<dbReference type="PROSITE" id="PS51704">
    <property type="entry name" value="GP_PDE"/>
    <property type="match status" value="1"/>
</dbReference>
<evidence type="ECO:0000259" key="1">
    <source>
        <dbReference type="PROSITE" id="PS51704"/>
    </source>
</evidence>
<reference evidence="3" key="1">
    <citation type="journal article" date="2019" name="Int. J. Syst. Evol. Microbiol.">
        <title>The Global Catalogue of Microorganisms (GCM) 10K type strain sequencing project: providing services to taxonomists for standard genome sequencing and annotation.</title>
        <authorList>
            <consortium name="The Broad Institute Genomics Platform"/>
            <consortium name="The Broad Institute Genome Sequencing Center for Infectious Disease"/>
            <person name="Wu L."/>
            <person name="Ma J."/>
        </authorList>
    </citation>
    <scope>NUCLEOTIDE SEQUENCE [LARGE SCALE GENOMIC DNA]</scope>
    <source>
        <strain evidence="3">CGMCC 4.1434</strain>
    </source>
</reference>
<evidence type="ECO:0000313" key="3">
    <source>
        <dbReference type="Proteomes" id="UP001596109"/>
    </source>
</evidence>
<dbReference type="PANTHER" id="PTHR46211">
    <property type="entry name" value="GLYCEROPHOSPHORYL DIESTER PHOSPHODIESTERASE"/>
    <property type="match status" value="1"/>
</dbReference>
<evidence type="ECO:0000313" key="2">
    <source>
        <dbReference type="EMBL" id="MFC5591831.1"/>
    </source>
</evidence>
<gene>
    <name evidence="2" type="ORF">ACFPRA_23410</name>
</gene>
<dbReference type="RefSeq" id="WP_381440161.1">
    <property type="nucleotide sequence ID" value="NZ_JBHSNO010000018.1"/>
</dbReference>
<dbReference type="InterPro" id="IPR030395">
    <property type="entry name" value="GP_PDE_dom"/>
</dbReference>
<comment type="caution">
    <text evidence="2">The sequence shown here is derived from an EMBL/GenBank/DDBJ whole genome shotgun (WGS) entry which is preliminary data.</text>
</comment>
<feature type="domain" description="GP-PDE" evidence="1">
    <location>
        <begin position="2"/>
        <end position="236"/>
    </location>
</feature>
<dbReference type="Proteomes" id="UP001596109">
    <property type="component" value="Unassembled WGS sequence"/>
</dbReference>
<keyword evidence="3" id="KW-1185">Reference proteome</keyword>
<dbReference type="Pfam" id="PF03009">
    <property type="entry name" value="GDPD"/>
    <property type="match status" value="1"/>
</dbReference>
<dbReference type="EMBL" id="JBHSNO010000018">
    <property type="protein sequence ID" value="MFC5591831.1"/>
    <property type="molecule type" value="Genomic_DNA"/>
</dbReference>
<dbReference type="PANTHER" id="PTHR46211:SF1">
    <property type="entry name" value="GLYCEROPHOSPHODIESTER PHOSPHODIESTERASE, CYTOPLASMIC"/>
    <property type="match status" value="1"/>
</dbReference>
<protein>
    <submittedName>
        <fullName evidence="2">Glycerophosphodiester phosphodiesterase</fullName>
    </submittedName>
</protein>
<organism evidence="2 3">
    <name type="scientific">Sporosarcina soli</name>
    <dbReference type="NCBI Taxonomy" id="334736"/>
    <lineage>
        <taxon>Bacteria</taxon>
        <taxon>Bacillati</taxon>
        <taxon>Bacillota</taxon>
        <taxon>Bacilli</taxon>
        <taxon>Bacillales</taxon>
        <taxon>Caryophanaceae</taxon>
        <taxon>Sporosarcina</taxon>
    </lineage>
</organism>
<dbReference type="Gene3D" id="3.20.20.190">
    <property type="entry name" value="Phosphatidylinositol (PI) phosphodiesterase"/>
    <property type="match status" value="1"/>
</dbReference>
<dbReference type="InterPro" id="IPR017946">
    <property type="entry name" value="PLC-like_Pdiesterase_TIM-brl"/>
</dbReference>